<dbReference type="GO" id="GO:0003677">
    <property type="term" value="F:DNA binding"/>
    <property type="evidence" value="ECO:0007669"/>
    <property type="project" value="UniProtKB-KW"/>
</dbReference>
<evidence type="ECO:0000313" key="8">
    <source>
        <dbReference type="Proteomes" id="UP000028607"/>
    </source>
</evidence>
<feature type="domain" description="HTH marR-type" evidence="6">
    <location>
        <begin position="19"/>
        <end position="59"/>
    </location>
</feature>
<evidence type="ECO:0000256" key="2">
    <source>
        <dbReference type="ARBA" id="ARBA00023015"/>
    </source>
</evidence>
<keyword evidence="3" id="KW-0238">DNA-binding</keyword>
<organism evidence="7 8">
    <name type="scientific">Thioclava atlantica</name>
    <dbReference type="NCBI Taxonomy" id="1317124"/>
    <lineage>
        <taxon>Bacteria</taxon>
        <taxon>Pseudomonadati</taxon>
        <taxon>Pseudomonadota</taxon>
        <taxon>Alphaproteobacteria</taxon>
        <taxon>Rhodobacterales</taxon>
        <taxon>Paracoccaceae</taxon>
        <taxon>Thioclava</taxon>
    </lineage>
</organism>
<evidence type="ECO:0000259" key="6">
    <source>
        <dbReference type="Pfam" id="PF12802"/>
    </source>
</evidence>
<dbReference type="STRING" id="1317124.DW2_10104"/>
<accession>A0A085TW13</accession>
<dbReference type="GO" id="GO:0030246">
    <property type="term" value="F:carbohydrate binding"/>
    <property type="evidence" value="ECO:0007669"/>
    <property type="project" value="InterPro"/>
</dbReference>
<comment type="similarity">
    <text evidence="1">Belongs to the SorC transcriptional regulatory family.</text>
</comment>
<dbReference type="PANTHER" id="PTHR34294">
    <property type="entry name" value="TRANSCRIPTIONAL REGULATOR-RELATED"/>
    <property type="match status" value="1"/>
</dbReference>
<sequence>MNRMTEFESSREDEAARAGWLYYVGGMTQDQIANELGVSRQRAQRLVSRAVSEGLVRVRIEHKIGACLELEAELVRRFGLQTARVAPSLGEAGDSARATAPLAATLLERILARPDPQVIAFGTGRSLSAMVGEVMQRPATEHKIVSLIGNIAPDGSASFYDVIMRMADKLRLPHYPMLAPVISETAEERALFDHLKPVQAVKKLASAADATFVGIGQMNDDAPIYKDRFISLEELRELQGAGAVGEIVGSFFNDEGQPVETPLTARIGSYRIEGGREAPIIGIAAGTNKLAAIRGALSGKLVNALVTDEPTARALLG</sequence>
<dbReference type="InterPro" id="IPR051054">
    <property type="entry name" value="SorC_transcr_regulators"/>
</dbReference>
<dbReference type="PATRIC" id="fig|1317124.6.peg.2047"/>
<evidence type="ECO:0000259" key="5">
    <source>
        <dbReference type="Pfam" id="PF04198"/>
    </source>
</evidence>
<dbReference type="Proteomes" id="UP000028607">
    <property type="component" value="Unassembled WGS sequence"/>
</dbReference>
<gene>
    <name evidence="7" type="ORF">DW2_10104</name>
</gene>
<name>A0A085TW13_9RHOB</name>
<proteinExistence type="inferred from homology"/>
<evidence type="ECO:0000256" key="3">
    <source>
        <dbReference type="ARBA" id="ARBA00023125"/>
    </source>
</evidence>
<feature type="domain" description="Sugar-binding" evidence="5">
    <location>
        <begin position="63"/>
        <end position="316"/>
    </location>
</feature>
<dbReference type="SUPFAM" id="SSF100950">
    <property type="entry name" value="NagB/RpiA/CoA transferase-like"/>
    <property type="match status" value="1"/>
</dbReference>
<dbReference type="EMBL" id="AQRC01000007">
    <property type="protein sequence ID" value="KFE34910.1"/>
    <property type="molecule type" value="Genomic_DNA"/>
</dbReference>
<comment type="caution">
    <text evidence="7">The sequence shown here is derived from an EMBL/GenBank/DDBJ whole genome shotgun (WGS) entry which is preliminary data.</text>
</comment>
<dbReference type="Gene3D" id="1.10.10.10">
    <property type="entry name" value="Winged helix-like DNA-binding domain superfamily/Winged helix DNA-binding domain"/>
    <property type="match status" value="1"/>
</dbReference>
<dbReference type="InterPro" id="IPR036388">
    <property type="entry name" value="WH-like_DNA-bd_sf"/>
</dbReference>
<dbReference type="Pfam" id="PF04198">
    <property type="entry name" value="Sugar-bind"/>
    <property type="match status" value="1"/>
</dbReference>
<evidence type="ECO:0000256" key="4">
    <source>
        <dbReference type="ARBA" id="ARBA00023163"/>
    </source>
</evidence>
<dbReference type="Gene3D" id="3.40.50.1360">
    <property type="match status" value="1"/>
</dbReference>
<protein>
    <submittedName>
        <fullName evidence="7">DeoR family transcriptional regulator</fullName>
    </submittedName>
</protein>
<dbReference type="GO" id="GO:0003700">
    <property type="term" value="F:DNA-binding transcription factor activity"/>
    <property type="evidence" value="ECO:0007669"/>
    <property type="project" value="InterPro"/>
</dbReference>
<dbReference type="Pfam" id="PF12802">
    <property type="entry name" value="MarR_2"/>
    <property type="match status" value="1"/>
</dbReference>
<reference evidence="7 8" key="2">
    <citation type="journal article" date="2015" name="Antonie Van Leeuwenhoek">
        <title>Thioclava indica sp. nov., isolated from surface seawater of the Indian Ocean.</title>
        <authorList>
            <person name="Liu Y."/>
            <person name="Lai Q."/>
            <person name="Du J."/>
            <person name="Xu H."/>
            <person name="Jiang L."/>
            <person name="Shao Z."/>
        </authorList>
    </citation>
    <scope>NUCLEOTIDE SEQUENCE [LARGE SCALE GENOMIC DNA]</scope>
    <source>
        <strain evidence="7 8">13D2W-2</strain>
    </source>
</reference>
<dbReference type="InterPro" id="IPR007324">
    <property type="entry name" value="Sugar-bd_dom_put"/>
</dbReference>
<keyword evidence="8" id="KW-1185">Reference proteome</keyword>
<keyword evidence="2" id="KW-0805">Transcription regulation</keyword>
<dbReference type="InterPro" id="IPR037171">
    <property type="entry name" value="NagB/RpiA_transferase-like"/>
</dbReference>
<dbReference type="AlphaFoldDB" id="A0A085TW13"/>
<dbReference type="eggNOG" id="COG2390">
    <property type="taxonomic scope" value="Bacteria"/>
</dbReference>
<evidence type="ECO:0000256" key="1">
    <source>
        <dbReference type="ARBA" id="ARBA00010466"/>
    </source>
</evidence>
<reference evidence="8" key="1">
    <citation type="submission" date="2013-04" db="EMBL/GenBank/DDBJ databases">
        <title>Thioclava sp. 13D2W-2 Genome Sequencing.</title>
        <authorList>
            <person name="Lai Q."/>
            <person name="Li G."/>
            <person name="Shao Z."/>
        </authorList>
    </citation>
    <scope>NUCLEOTIDE SEQUENCE [LARGE SCALE GENOMIC DNA]</scope>
    <source>
        <strain evidence="8">13D2W-2</strain>
    </source>
</reference>
<keyword evidence="4" id="KW-0804">Transcription</keyword>
<evidence type="ECO:0000313" key="7">
    <source>
        <dbReference type="EMBL" id="KFE34910.1"/>
    </source>
</evidence>
<dbReference type="PANTHER" id="PTHR34294:SF1">
    <property type="entry name" value="TRANSCRIPTIONAL REGULATOR LSRR"/>
    <property type="match status" value="1"/>
</dbReference>
<dbReference type="InterPro" id="IPR000835">
    <property type="entry name" value="HTH_MarR-typ"/>
</dbReference>